<feature type="compositionally biased region" description="Low complexity" evidence="2">
    <location>
        <begin position="284"/>
        <end position="294"/>
    </location>
</feature>
<feature type="compositionally biased region" description="Low complexity" evidence="2">
    <location>
        <begin position="1"/>
        <end position="10"/>
    </location>
</feature>
<feature type="coiled-coil region" evidence="1">
    <location>
        <begin position="312"/>
        <end position="421"/>
    </location>
</feature>
<name>A0A2P6V6C4_9CHLO</name>
<feature type="region of interest" description="Disordered" evidence="2">
    <location>
        <begin position="1"/>
        <end position="72"/>
    </location>
</feature>
<evidence type="ECO:0000313" key="4">
    <source>
        <dbReference type="Proteomes" id="UP000239649"/>
    </source>
</evidence>
<organism evidence="3 4">
    <name type="scientific">Micractinium conductrix</name>
    <dbReference type="NCBI Taxonomy" id="554055"/>
    <lineage>
        <taxon>Eukaryota</taxon>
        <taxon>Viridiplantae</taxon>
        <taxon>Chlorophyta</taxon>
        <taxon>core chlorophytes</taxon>
        <taxon>Trebouxiophyceae</taxon>
        <taxon>Chlorellales</taxon>
        <taxon>Chlorellaceae</taxon>
        <taxon>Chlorella clade</taxon>
        <taxon>Micractinium</taxon>
    </lineage>
</organism>
<feature type="region of interest" description="Disordered" evidence="2">
    <location>
        <begin position="208"/>
        <end position="294"/>
    </location>
</feature>
<keyword evidence="1" id="KW-0175">Coiled coil</keyword>
<feature type="region of interest" description="Disordered" evidence="2">
    <location>
        <begin position="106"/>
        <end position="128"/>
    </location>
</feature>
<reference evidence="3 4" key="1">
    <citation type="journal article" date="2018" name="Plant J.">
        <title>Genome sequences of Chlorella sorokiniana UTEX 1602 and Micractinium conductrix SAG 241.80: implications to maltose excretion by a green alga.</title>
        <authorList>
            <person name="Arriola M.B."/>
            <person name="Velmurugan N."/>
            <person name="Zhang Y."/>
            <person name="Plunkett M.H."/>
            <person name="Hondzo H."/>
            <person name="Barney B.M."/>
        </authorList>
    </citation>
    <scope>NUCLEOTIDE SEQUENCE [LARGE SCALE GENOMIC DNA]</scope>
    <source>
        <strain evidence="3 4">SAG 241.80</strain>
    </source>
</reference>
<protein>
    <submittedName>
        <fullName evidence="3">GRIP and coiled-coil domain-containing</fullName>
    </submittedName>
</protein>
<accession>A0A2P6V6C4</accession>
<gene>
    <name evidence="3" type="ORF">C2E20_6818</name>
</gene>
<feature type="compositionally biased region" description="Low complexity" evidence="2">
    <location>
        <begin position="208"/>
        <end position="223"/>
    </location>
</feature>
<evidence type="ECO:0000256" key="1">
    <source>
        <dbReference type="SAM" id="Coils"/>
    </source>
</evidence>
<evidence type="ECO:0000256" key="2">
    <source>
        <dbReference type="SAM" id="MobiDB-lite"/>
    </source>
</evidence>
<dbReference type="AlphaFoldDB" id="A0A2P6V6C4"/>
<sequence>MSARRCSLTTSRRRSSGAPRLLGAVKLQSPLAGSDAGSPSSSSGPASAVATPQDRSPLLAARGGAAPPDAGHVSAAAADNVARFSRQLCSSRSADRWLEEQEQQALAKGGAPRRQAQPAGTSPAVESATSQIVHKALRFITAENSPAGIAGKAVAPSAVRRTTSGTFDSQTFLDKGMDAISGVGRLMEGFAITLDTVIGQAFEDWGSSGAGNPSSSGKPAPLRRAPPPGRSAAADSWLDAPQHAPSQPARVGKENGGDNTAGVGAGAAGAATKPRQQQGGGAAAAGSATTSGRQAHMTSFMSKLDAVSEQEVAEWRKRAQQLASELQRVRAQQEEYQRLRLQYDKLQADLQQASSQASQLAQENSALKSTPALPPGMDPALADPLAAQQVTCQMEALLSEKSKLVQENDRLLRENTGLQELLEFTLAHQSQLTADGDLFGYDEEDEGCLLDGGEEGAAAALGMPTDRRTLAPVTALLRRNHKAYNKYRSRQDLEVEYVKEWEQTTVLAESEAARPLSVWTLLAFVPSFLKFYVIPGPIRYVWYYMCCLAEEAAYQLRKRAVIAGAKLDLATLQRRGAAVAAGYSLRGTALRRLHGKESLLRPLALALGARA</sequence>
<dbReference type="OrthoDB" id="514819at2759"/>
<dbReference type="EMBL" id="LHPF02000025">
    <property type="protein sequence ID" value="PSC69638.1"/>
    <property type="molecule type" value="Genomic_DNA"/>
</dbReference>
<feature type="compositionally biased region" description="Low complexity" evidence="2">
    <location>
        <begin position="257"/>
        <end position="277"/>
    </location>
</feature>
<dbReference type="Proteomes" id="UP000239649">
    <property type="component" value="Unassembled WGS sequence"/>
</dbReference>
<feature type="compositionally biased region" description="Low complexity" evidence="2">
    <location>
        <begin position="29"/>
        <end position="48"/>
    </location>
</feature>
<proteinExistence type="predicted"/>
<comment type="caution">
    <text evidence="3">The sequence shown here is derived from an EMBL/GenBank/DDBJ whole genome shotgun (WGS) entry which is preliminary data.</text>
</comment>
<evidence type="ECO:0000313" key="3">
    <source>
        <dbReference type="EMBL" id="PSC69638.1"/>
    </source>
</evidence>
<keyword evidence="4" id="KW-1185">Reference proteome</keyword>
<feature type="compositionally biased region" description="Low complexity" evidence="2">
    <location>
        <begin position="57"/>
        <end position="71"/>
    </location>
</feature>